<accession>A0A6L5YLY0</accession>
<dbReference type="EMBL" id="VUNI01000001">
    <property type="protein sequence ID" value="MST73464.1"/>
    <property type="molecule type" value="Genomic_DNA"/>
</dbReference>
<protein>
    <recommendedName>
        <fullName evidence="3">Chloramphenicol resistance protein</fullName>
    </recommendedName>
</protein>
<name>A0A6L5YLY0_9FIRM</name>
<proteinExistence type="predicted"/>
<keyword evidence="2" id="KW-1185">Reference proteome</keyword>
<dbReference type="Proteomes" id="UP000474024">
    <property type="component" value="Unassembled WGS sequence"/>
</dbReference>
<organism evidence="1 2">
    <name type="scientific">Roseburia porci</name>
    <dbReference type="NCBI Taxonomy" id="2605790"/>
    <lineage>
        <taxon>Bacteria</taxon>
        <taxon>Bacillati</taxon>
        <taxon>Bacillota</taxon>
        <taxon>Clostridia</taxon>
        <taxon>Lachnospirales</taxon>
        <taxon>Lachnospiraceae</taxon>
        <taxon>Roseburia</taxon>
    </lineage>
</organism>
<dbReference type="RefSeq" id="WP_154427658.1">
    <property type="nucleotide sequence ID" value="NZ_VUNI01000001.1"/>
</dbReference>
<evidence type="ECO:0000313" key="2">
    <source>
        <dbReference type="Proteomes" id="UP000474024"/>
    </source>
</evidence>
<evidence type="ECO:0008006" key="3">
    <source>
        <dbReference type="Google" id="ProtNLM"/>
    </source>
</evidence>
<dbReference type="AlphaFoldDB" id="A0A6L5YLY0"/>
<reference evidence="1 2" key="1">
    <citation type="submission" date="2019-08" db="EMBL/GenBank/DDBJ databases">
        <title>In-depth cultivation of the pig gut microbiome towards novel bacterial diversity and tailored functional studies.</title>
        <authorList>
            <person name="Wylensek D."/>
            <person name="Hitch T.C.A."/>
            <person name="Clavel T."/>
        </authorList>
    </citation>
    <scope>NUCLEOTIDE SEQUENCE [LARGE SCALE GENOMIC DNA]</scope>
    <source>
        <strain evidence="1 2">MUC/MUC-530-WT-4D</strain>
    </source>
</reference>
<comment type="caution">
    <text evidence="1">The sequence shown here is derived from an EMBL/GenBank/DDBJ whole genome shotgun (WGS) entry which is preliminary data.</text>
</comment>
<sequence length="139" mass="15929">MTIGECLKVWLSEYGGLNFSELLTDFIDAPEGCMALFRSPQKQENTYLDGSKEVTEYYNFFARKSTQLDEDRVENQQLLDDLTEWIENKAFEEDYPDLSQVGNLACEDITVNGASAINSQEDDNAIYQVTIAIQYLKER</sequence>
<evidence type="ECO:0000313" key="1">
    <source>
        <dbReference type="EMBL" id="MST73464.1"/>
    </source>
</evidence>
<gene>
    <name evidence="1" type="ORF">FYJ75_00260</name>
</gene>